<organism evidence="3 4">
    <name type="scientific">Sphagnum troendelagicum</name>
    <dbReference type="NCBI Taxonomy" id="128251"/>
    <lineage>
        <taxon>Eukaryota</taxon>
        <taxon>Viridiplantae</taxon>
        <taxon>Streptophyta</taxon>
        <taxon>Embryophyta</taxon>
        <taxon>Bryophyta</taxon>
        <taxon>Sphagnophytina</taxon>
        <taxon>Sphagnopsida</taxon>
        <taxon>Sphagnales</taxon>
        <taxon>Sphagnaceae</taxon>
        <taxon>Sphagnum</taxon>
    </lineage>
</organism>
<dbReference type="Proteomes" id="UP001497512">
    <property type="component" value="Chromosome 3"/>
</dbReference>
<feature type="coiled-coil region" evidence="1">
    <location>
        <begin position="391"/>
        <end position="454"/>
    </location>
</feature>
<reference evidence="3" key="1">
    <citation type="submission" date="2024-02" db="EMBL/GenBank/DDBJ databases">
        <authorList>
            <consortium name="ELIXIR-Norway"/>
            <consortium name="Elixir Norway"/>
        </authorList>
    </citation>
    <scope>NUCLEOTIDE SEQUENCE</scope>
</reference>
<dbReference type="EMBL" id="OZ019895">
    <property type="protein sequence ID" value="CAK9220147.1"/>
    <property type="molecule type" value="Genomic_DNA"/>
</dbReference>
<dbReference type="PANTHER" id="PTHR18950">
    <property type="entry name" value="PROGESTERONE-INDUCED BLOCKING FACTOR 1"/>
    <property type="match status" value="1"/>
</dbReference>
<name>A0ABP0UFR7_9BRYO</name>
<feature type="coiled-coil region" evidence="1">
    <location>
        <begin position="214"/>
        <end position="336"/>
    </location>
</feature>
<gene>
    <name evidence="3" type="ORF">CSSPTR1EN2_LOCUS15216</name>
</gene>
<evidence type="ECO:0000313" key="3">
    <source>
        <dbReference type="EMBL" id="CAK9220147.1"/>
    </source>
</evidence>
<evidence type="ECO:0000256" key="2">
    <source>
        <dbReference type="SAM" id="MobiDB-lite"/>
    </source>
</evidence>
<feature type="compositionally biased region" description="Low complexity" evidence="2">
    <location>
        <begin position="26"/>
        <end position="40"/>
    </location>
</feature>
<proteinExistence type="predicted"/>
<dbReference type="PANTHER" id="PTHR18950:SF0">
    <property type="entry name" value="PROGESTERONE IMMUNOMODULATORY BINDING FACTOR 1"/>
    <property type="match status" value="1"/>
</dbReference>
<keyword evidence="4" id="KW-1185">Reference proteome</keyword>
<protein>
    <submittedName>
        <fullName evidence="3">Uncharacterized protein</fullName>
    </submittedName>
</protein>
<feature type="region of interest" description="Disordered" evidence="2">
    <location>
        <begin position="13"/>
        <end position="47"/>
    </location>
</feature>
<sequence length="701" mass="80166">MRAARRVEKLLREFQGISGSPQTPRSLTLSSPSKDPLPLSGNNNGTSALRDEVARLSQLLAEERRLVASLEAEIVELVHGRKLQGNPYSTYVHKLEVEIAQWKQQAEKNEEEAEDAVWKDLHRSTQALFSQDSTSAQSLYDELQAVPENQRRARDQILVLIHEKVQKYHKEIETFTKEQDGFRLCRAALTQANEEVHRLTTELKQLPLEFAPMKRELVEEIQELSNELQELSSDRKGLIGEVEGLTDELRRVTEAAAMEKQELRKEVLRLSNQLSAVGEESEKKLALTQRNQSCATARAAEKQTLEGEVTRLNAEKQTLTEEMQRRTNELRQLSAAYTADHQDSREQMYRLNYELQQISAAAASEKHALFEEVQKLSNDFQQLSAAAASDKQEKDQEIQRLTYELQQLSKSAVHEKQELQNQLQNLTNEFRLVVTTLEAEKQEMNIKLQQLTQVSTAAALEKYEMREQVERLISNRLSERAATFDKRDLIQTVQQLISELQHVTTISAAAGGVPANEFKPVPVTEASEKQDAQWKIGDPAQDAIIQLSILTKQSGLYEELKARLDRLEQSAADVDSEKESMAATMLELIDEKQQLLEVISQRDHSLELLSKVQKVEMNQQQLQQQETGRELCWTREELYPQIFTAAQDSQKSSRAQCLQFEILRLNSRTKQEIEYIKREATEAANEERPLPRSWSIFVPLS</sequence>
<feature type="coiled-coil region" evidence="1">
    <location>
        <begin position="550"/>
        <end position="584"/>
    </location>
</feature>
<evidence type="ECO:0000313" key="4">
    <source>
        <dbReference type="Proteomes" id="UP001497512"/>
    </source>
</evidence>
<accession>A0ABP0UFR7</accession>
<keyword evidence="1" id="KW-0175">Coiled coil</keyword>
<feature type="coiled-coil region" evidence="1">
    <location>
        <begin position="53"/>
        <end position="119"/>
    </location>
</feature>
<evidence type="ECO:0000256" key="1">
    <source>
        <dbReference type="SAM" id="Coils"/>
    </source>
</evidence>
<dbReference type="InterPro" id="IPR026205">
    <property type="entry name" value="PIBF1"/>
</dbReference>